<dbReference type="Proteomes" id="UP000789570">
    <property type="component" value="Unassembled WGS sequence"/>
</dbReference>
<protein>
    <submittedName>
        <fullName evidence="1">9534_t:CDS:1</fullName>
    </submittedName>
</protein>
<keyword evidence="2" id="KW-1185">Reference proteome</keyword>
<comment type="caution">
    <text evidence="1">The sequence shown here is derived from an EMBL/GenBank/DDBJ whole genome shotgun (WGS) entry which is preliminary data.</text>
</comment>
<evidence type="ECO:0000313" key="2">
    <source>
        <dbReference type="Proteomes" id="UP000789570"/>
    </source>
</evidence>
<dbReference type="AlphaFoldDB" id="A0A9N9B3H6"/>
<gene>
    <name evidence="1" type="ORF">FCALED_LOCUS6079</name>
</gene>
<proteinExistence type="predicted"/>
<name>A0A9N9B3H6_9GLOM</name>
<organism evidence="1 2">
    <name type="scientific">Funneliformis caledonium</name>
    <dbReference type="NCBI Taxonomy" id="1117310"/>
    <lineage>
        <taxon>Eukaryota</taxon>
        <taxon>Fungi</taxon>
        <taxon>Fungi incertae sedis</taxon>
        <taxon>Mucoromycota</taxon>
        <taxon>Glomeromycotina</taxon>
        <taxon>Glomeromycetes</taxon>
        <taxon>Glomerales</taxon>
        <taxon>Glomeraceae</taxon>
        <taxon>Funneliformis</taxon>
    </lineage>
</organism>
<accession>A0A9N9B3H6</accession>
<sequence length="98" mass="11712">MNKQEINFVKASYESHRSEIIAEYLYDQKIQNNDKHIESDQFLAISNAESFNDKVITINFILEVRDKNMNNIFIDKTINNLKKLEGDLEYRDRVIRKE</sequence>
<dbReference type="EMBL" id="CAJVPQ010001394">
    <property type="protein sequence ID" value="CAG8550172.1"/>
    <property type="molecule type" value="Genomic_DNA"/>
</dbReference>
<evidence type="ECO:0000313" key="1">
    <source>
        <dbReference type="EMBL" id="CAG8550172.1"/>
    </source>
</evidence>
<reference evidence="1" key="1">
    <citation type="submission" date="2021-06" db="EMBL/GenBank/DDBJ databases">
        <authorList>
            <person name="Kallberg Y."/>
            <person name="Tangrot J."/>
            <person name="Rosling A."/>
        </authorList>
    </citation>
    <scope>NUCLEOTIDE SEQUENCE</scope>
    <source>
        <strain evidence="1">UK204</strain>
    </source>
</reference>